<dbReference type="UniPathway" id="UPA00245"/>
<evidence type="ECO:0000313" key="9">
    <source>
        <dbReference type="EMBL" id="MWZ40596.1"/>
    </source>
</evidence>
<comment type="function">
    <text evidence="6">Catalyzes the hydrolysis of glutamine to glutamate and ammonia as part of the biosynthesis of pyridoxal 5'-phosphate. The resulting ammonia molecule is channeled to the active site of PdxS.</text>
</comment>
<sequence>MVIMTQKVGVLAIQGGYQKHADMFKSLGVEVKLVKFNNDFDSIDRLVIPGGESTTLLNLLNKHQIFDKLYNFCSSKPVFGTCAGSIVLSKGEGYLNLLDLEVQRNAYGRQVDSFVADISFNDKNITGVFIRAPKFIVVGNQVDILSKYQDSPVLLRQANILVSSFHPELTQDPTIHEYFLAM</sequence>
<evidence type="ECO:0000256" key="2">
    <source>
        <dbReference type="ARBA" id="ARBA00022801"/>
    </source>
</evidence>
<dbReference type="Gene3D" id="3.40.50.880">
    <property type="match status" value="1"/>
</dbReference>
<dbReference type="HAMAP" id="MF_01615">
    <property type="entry name" value="PdxT"/>
    <property type="match status" value="1"/>
</dbReference>
<dbReference type="GO" id="GO:0005829">
    <property type="term" value="C:cytosol"/>
    <property type="evidence" value="ECO:0007669"/>
    <property type="project" value="TreeGrafter"/>
</dbReference>
<dbReference type="NCBIfam" id="TIGR03800">
    <property type="entry name" value="PLP_synth_Pdx2"/>
    <property type="match status" value="1"/>
</dbReference>
<dbReference type="NCBIfam" id="NF010050">
    <property type="entry name" value="PRK13526.1"/>
    <property type="match status" value="1"/>
</dbReference>
<dbReference type="Pfam" id="PF01174">
    <property type="entry name" value="SNO"/>
    <property type="match status" value="1"/>
</dbReference>
<comment type="similarity">
    <text evidence="1 6">Belongs to the glutaminase PdxT/SNO family.</text>
</comment>
<feature type="active site" description="Charge relay system" evidence="6 7">
    <location>
        <position position="166"/>
    </location>
</feature>
<dbReference type="InterPro" id="IPR021196">
    <property type="entry name" value="PdxT/SNO_CS"/>
</dbReference>
<comment type="pathway">
    <text evidence="6">Cofactor biosynthesis; pyridoxal 5'-phosphate biosynthesis.</text>
</comment>
<dbReference type="GO" id="GO:0006543">
    <property type="term" value="P:L-glutamine catabolic process"/>
    <property type="evidence" value="ECO:0007669"/>
    <property type="project" value="UniProtKB-UniRule"/>
</dbReference>
<feature type="active site" description="Charge relay system" evidence="6 7">
    <location>
        <position position="168"/>
    </location>
</feature>
<evidence type="ECO:0000256" key="4">
    <source>
        <dbReference type="ARBA" id="ARBA00023239"/>
    </source>
</evidence>
<evidence type="ECO:0000256" key="7">
    <source>
        <dbReference type="PIRSR" id="PIRSR005639-1"/>
    </source>
</evidence>
<dbReference type="CDD" id="cd01749">
    <property type="entry name" value="GATase1_PB"/>
    <property type="match status" value="1"/>
</dbReference>
<name>A0A6I4RSM0_FRATU</name>
<feature type="binding site" evidence="6 8">
    <location>
        <position position="104"/>
    </location>
    <ligand>
        <name>L-glutamine</name>
        <dbReference type="ChEBI" id="CHEBI:58359"/>
    </ligand>
</feature>
<dbReference type="EMBL" id="VJEZ01000013">
    <property type="protein sequence ID" value="MWZ40596.1"/>
    <property type="molecule type" value="Genomic_DNA"/>
</dbReference>
<dbReference type="GO" id="GO:1903600">
    <property type="term" value="C:glutaminase complex"/>
    <property type="evidence" value="ECO:0007669"/>
    <property type="project" value="TreeGrafter"/>
</dbReference>
<comment type="caution">
    <text evidence="9">The sequence shown here is derived from an EMBL/GenBank/DDBJ whole genome shotgun (WGS) entry which is preliminary data.</text>
</comment>
<feature type="binding site" evidence="6 8">
    <location>
        <begin position="130"/>
        <end position="131"/>
    </location>
    <ligand>
        <name>L-glutamine</name>
        <dbReference type="ChEBI" id="CHEBI:58359"/>
    </ligand>
</feature>
<dbReference type="GO" id="GO:0036381">
    <property type="term" value="F:pyridoxal 5'-phosphate synthase (glutamine hydrolysing) activity"/>
    <property type="evidence" value="ECO:0007669"/>
    <property type="project" value="UniProtKB-UniRule"/>
</dbReference>
<gene>
    <name evidence="6 9" type="primary">pdxT</name>
    <name evidence="9" type="ORF">FNC33_08635</name>
</gene>
<dbReference type="EC" id="3.5.1.2" evidence="6"/>
<keyword evidence="6" id="KW-0663">Pyridoxal phosphate</keyword>
<dbReference type="GO" id="GO:0004359">
    <property type="term" value="F:glutaminase activity"/>
    <property type="evidence" value="ECO:0007669"/>
    <property type="project" value="UniProtKB-UniRule"/>
</dbReference>
<dbReference type="InterPro" id="IPR002161">
    <property type="entry name" value="PdxT/SNO"/>
</dbReference>
<feature type="active site" description="Nucleophile" evidence="6 7">
    <location>
        <position position="82"/>
    </location>
</feature>
<protein>
    <recommendedName>
        <fullName evidence="6">Pyridoxal 5'-phosphate synthase subunit PdxT</fullName>
        <ecNumber evidence="6">4.3.3.6</ecNumber>
    </recommendedName>
    <alternativeName>
        <fullName evidence="6">Pdx2</fullName>
    </alternativeName>
    <alternativeName>
        <fullName evidence="6">Pyridoxal 5'-phosphate synthase glutaminase subunit</fullName>
        <ecNumber evidence="6">3.5.1.2</ecNumber>
    </alternativeName>
</protein>
<evidence type="ECO:0000256" key="5">
    <source>
        <dbReference type="ARBA" id="ARBA00049534"/>
    </source>
</evidence>
<accession>A0A6I4RSM0</accession>
<evidence type="ECO:0000256" key="1">
    <source>
        <dbReference type="ARBA" id="ARBA00008345"/>
    </source>
</evidence>
<evidence type="ECO:0000313" key="10">
    <source>
        <dbReference type="Proteomes" id="UP000469081"/>
    </source>
</evidence>
<evidence type="ECO:0000256" key="3">
    <source>
        <dbReference type="ARBA" id="ARBA00022962"/>
    </source>
</evidence>
<dbReference type="PROSITE" id="PS51130">
    <property type="entry name" value="PDXT_SNO_2"/>
    <property type="match status" value="1"/>
</dbReference>
<proteinExistence type="inferred from homology"/>
<dbReference type="SUPFAM" id="SSF52317">
    <property type="entry name" value="Class I glutamine amidotransferase-like"/>
    <property type="match status" value="1"/>
</dbReference>
<keyword evidence="4 6" id="KW-0456">Lyase</keyword>
<dbReference type="Proteomes" id="UP000469081">
    <property type="component" value="Unassembled WGS sequence"/>
</dbReference>
<dbReference type="PANTHER" id="PTHR31559">
    <property type="entry name" value="PYRIDOXAL 5'-PHOSPHATE SYNTHASE SUBUNIT SNO"/>
    <property type="match status" value="1"/>
</dbReference>
<dbReference type="GO" id="GO:0042823">
    <property type="term" value="P:pyridoxal phosphate biosynthetic process"/>
    <property type="evidence" value="ECO:0007669"/>
    <property type="project" value="UniProtKB-UniRule"/>
</dbReference>
<dbReference type="PROSITE" id="PS01236">
    <property type="entry name" value="PDXT_SNO_1"/>
    <property type="match status" value="1"/>
</dbReference>
<comment type="catalytic activity">
    <reaction evidence="5 6">
        <text>L-glutamine + H2O = L-glutamate + NH4(+)</text>
        <dbReference type="Rhea" id="RHEA:15889"/>
        <dbReference type="ChEBI" id="CHEBI:15377"/>
        <dbReference type="ChEBI" id="CHEBI:28938"/>
        <dbReference type="ChEBI" id="CHEBI:29985"/>
        <dbReference type="ChEBI" id="CHEBI:58359"/>
        <dbReference type="EC" id="3.5.1.2"/>
    </reaction>
</comment>
<feature type="binding site" evidence="6 8">
    <location>
        <begin position="51"/>
        <end position="53"/>
    </location>
    <ligand>
        <name>L-glutamine</name>
        <dbReference type="ChEBI" id="CHEBI:58359"/>
    </ligand>
</feature>
<reference evidence="9 10" key="1">
    <citation type="submission" date="2019-06" db="EMBL/GenBank/DDBJ databases">
        <title>Phylogeography and genetic diversity of Francisella tularensis subsp. holarctica in France (1947-2018).</title>
        <authorList>
            <person name="Kevin M."/>
            <person name="Madani N."/>
            <person name="Maurin M."/>
        </authorList>
    </citation>
    <scope>NUCLEOTIDE SEQUENCE [LARGE SCALE GENOMIC DNA]</scope>
    <source>
        <strain evidence="9 10">ATCC 15482</strain>
    </source>
</reference>
<dbReference type="GO" id="GO:0008614">
    <property type="term" value="P:pyridoxine metabolic process"/>
    <property type="evidence" value="ECO:0007669"/>
    <property type="project" value="TreeGrafter"/>
</dbReference>
<dbReference type="AlphaFoldDB" id="A0A6I4RSM0"/>
<organism evidence="9 10">
    <name type="scientific">Francisella tularensis</name>
    <dbReference type="NCBI Taxonomy" id="263"/>
    <lineage>
        <taxon>Bacteria</taxon>
        <taxon>Pseudomonadati</taxon>
        <taxon>Pseudomonadota</taxon>
        <taxon>Gammaproteobacteria</taxon>
        <taxon>Thiotrichales</taxon>
        <taxon>Francisellaceae</taxon>
        <taxon>Francisella</taxon>
    </lineage>
</organism>
<keyword evidence="3 6" id="KW-0315">Glutamine amidotransferase</keyword>
<dbReference type="InterPro" id="IPR029062">
    <property type="entry name" value="Class_I_gatase-like"/>
</dbReference>
<comment type="subunit">
    <text evidence="6">In the presence of PdxS, forms a dodecamer of heterodimers. Only shows activity in the heterodimer.</text>
</comment>
<dbReference type="EC" id="4.3.3.6" evidence="6"/>
<dbReference type="PROSITE" id="PS51273">
    <property type="entry name" value="GATASE_TYPE_1"/>
    <property type="match status" value="1"/>
</dbReference>
<dbReference type="PANTHER" id="PTHR31559:SF0">
    <property type="entry name" value="PYRIDOXAL 5'-PHOSPHATE SYNTHASE SUBUNIT SNO1-RELATED"/>
    <property type="match status" value="1"/>
</dbReference>
<dbReference type="PIRSF" id="PIRSF005639">
    <property type="entry name" value="Glut_amidoT_SNO"/>
    <property type="match status" value="1"/>
</dbReference>
<evidence type="ECO:0000256" key="6">
    <source>
        <dbReference type="HAMAP-Rule" id="MF_01615"/>
    </source>
</evidence>
<evidence type="ECO:0000256" key="8">
    <source>
        <dbReference type="PIRSR" id="PIRSR005639-2"/>
    </source>
</evidence>
<keyword evidence="2 6" id="KW-0378">Hydrolase</keyword>
<comment type="catalytic activity">
    <reaction evidence="6">
        <text>aldehydo-D-ribose 5-phosphate + D-glyceraldehyde 3-phosphate + L-glutamine = pyridoxal 5'-phosphate + L-glutamate + phosphate + 3 H2O + H(+)</text>
        <dbReference type="Rhea" id="RHEA:31507"/>
        <dbReference type="ChEBI" id="CHEBI:15377"/>
        <dbReference type="ChEBI" id="CHEBI:15378"/>
        <dbReference type="ChEBI" id="CHEBI:29985"/>
        <dbReference type="ChEBI" id="CHEBI:43474"/>
        <dbReference type="ChEBI" id="CHEBI:58273"/>
        <dbReference type="ChEBI" id="CHEBI:58359"/>
        <dbReference type="ChEBI" id="CHEBI:59776"/>
        <dbReference type="ChEBI" id="CHEBI:597326"/>
        <dbReference type="EC" id="4.3.3.6"/>
    </reaction>
</comment>